<dbReference type="OMA" id="SHTAYFW"/>
<feature type="transmembrane region" description="Helical" evidence="9">
    <location>
        <begin position="183"/>
        <end position="212"/>
    </location>
</feature>
<keyword evidence="7 8" id="KW-0675">Receptor</keyword>
<comment type="subcellular location">
    <subcellularLocation>
        <location evidence="1">Cell membrane</location>
        <topology evidence="1">Multi-pass membrane protein</topology>
    </subcellularLocation>
</comment>
<feature type="transmembrane region" description="Helical" evidence="9">
    <location>
        <begin position="49"/>
        <end position="69"/>
    </location>
</feature>
<feature type="transmembrane region" description="Helical" evidence="9">
    <location>
        <begin position="258"/>
        <end position="279"/>
    </location>
</feature>
<gene>
    <name evidence="10" type="primary">TcGr6</name>
    <name evidence="10" type="ORF">TcasGA2_TC030107</name>
</gene>
<accession>D6WK40</accession>
<evidence type="ECO:0000256" key="7">
    <source>
        <dbReference type="ARBA" id="ARBA00023170"/>
    </source>
</evidence>
<dbReference type="PhylomeDB" id="D6WK40"/>
<reference evidence="10 11" key="1">
    <citation type="journal article" date="2008" name="Nature">
        <title>The genome of the model beetle and pest Tribolium castaneum.</title>
        <authorList>
            <consortium name="Tribolium Genome Sequencing Consortium"/>
            <person name="Richards S."/>
            <person name="Gibbs R.A."/>
            <person name="Weinstock G.M."/>
            <person name="Brown S.J."/>
            <person name="Denell R."/>
            <person name="Beeman R.W."/>
            <person name="Gibbs R."/>
            <person name="Beeman R.W."/>
            <person name="Brown S.J."/>
            <person name="Bucher G."/>
            <person name="Friedrich M."/>
            <person name="Grimmelikhuijzen C.J."/>
            <person name="Klingler M."/>
            <person name="Lorenzen M."/>
            <person name="Richards S."/>
            <person name="Roth S."/>
            <person name="Schroder R."/>
            <person name="Tautz D."/>
            <person name="Zdobnov E.M."/>
            <person name="Muzny D."/>
            <person name="Gibbs R.A."/>
            <person name="Weinstock G.M."/>
            <person name="Attaway T."/>
            <person name="Bell S."/>
            <person name="Buhay C.J."/>
            <person name="Chandrabose M.N."/>
            <person name="Chavez D."/>
            <person name="Clerk-Blankenburg K.P."/>
            <person name="Cree A."/>
            <person name="Dao M."/>
            <person name="Davis C."/>
            <person name="Chacko J."/>
            <person name="Dinh H."/>
            <person name="Dugan-Rocha S."/>
            <person name="Fowler G."/>
            <person name="Garner T.T."/>
            <person name="Garnes J."/>
            <person name="Gnirke A."/>
            <person name="Hawes A."/>
            <person name="Hernandez J."/>
            <person name="Hines S."/>
            <person name="Holder M."/>
            <person name="Hume J."/>
            <person name="Jhangiani S.N."/>
            <person name="Joshi V."/>
            <person name="Khan Z.M."/>
            <person name="Jackson L."/>
            <person name="Kovar C."/>
            <person name="Kowis A."/>
            <person name="Lee S."/>
            <person name="Lewis L.R."/>
            <person name="Margolis J."/>
            <person name="Morgan M."/>
            <person name="Nazareth L.V."/>
            <person name="Nguyen N."/>
            <person name="Okwuonu G."/>
            <person name="Parker D."/>
            <person name="Richards S."/>
            <person name="Ruiz S.J."/>
            <person name="Santibanez J."/>
            <person name="Savard J."/>
            <person name="Scherer S.E."/>
            <person name="Schneider B."/>
            <person name="Sodergren E."/>
            <person name="Tautz D."/>
            <person name="Vattahil S."/>
            <person name="Villasana D."/>
            <person name="White C.S."/>
            <person name="Wright R."/>
            <person name="Park Y."/>
            <person name="Beeman R.W."/>
            <person name="Lord J."/>
            <person name="Oppert B."/>
            <person name="Lorenzen M."/>
            <person name="Brown S."/>
            <person name="Wang L."/>
            <person name="Savard J."/>
            <person name="Tautz D."/>
            <person name="Richards S."/>
            <person name="Weinstock G."/>
            <person name="Gibbs R.A."/>
            <person name="Liu Y."/>
            <person name="Worley K."/>
            <person name="Weinstock G."/>
            <person name="Elsik C.G."/>
            <person name="Reese J.T."/>
            <person name="Elhaik E."/>
            <person name="Landan G."/>
            <person name="Graur D."/>
            <person name="Arensburger P."/>
            <person name="Atkinson P."/>
            <person name="Beeman R.W."/>
            <person name="Beidler J."/>
            <person name="Brown S.J."/>
            <person name="Demuth J.P."/>
            <person name="Drury D.W."/>
            <person name="Du Y.Z."/>
            <person name="Fujiwara H."/>
            <person name="Lorenzen M."/>
            <person name="Maselli V."/>
            <person name="Osanai M."/>
            <person name="Park Y."/>
            <person name="Robertson H.M."/>
            <person name="Tu Z."/>
            <person name="Wang J.J."/>
            <person name="Wang S."/>
            <person name="Richards S."/>
            <person name="Song H."/>
            <person name="Zhang L."/>
            <person name="Sodergren E."/>
            <person name="Werner D."/>
            <person name="Stanke M."/>
            <person name="Morgenstern B."/>
            <person name="Solovyev V."/>
            <person name="Kosarev P."/>
            <person name="Brown G."/>
            <person name="Chen H.C."/>
            <person name="Ermolaeva O."/>
            <person name="Hlavina W."/>
            <person name="Kapustin Y."/>
            <person name="Kiryutin B."/>
            <person name="Kitts P."/>
            <person name="Maglott D."/>
            <person name="Pruitt K."/>
            <person name="Sapojnikov V."/>
            <person name="Souvorov A."/>
            <person name="Mackey A.J."/>
            <person name="Waterhouse R.M."/>
            <person name="Wyder S."/>
            <person name="Zdobnov E.M."/>
            <person name="Zdobnov E.M."/>
            <person name="Wyder S."/>
            <person name="Kriventseva E.V."/>
            <person name="Kadowaki T."/>
            <person name="Bork P."/>
            <person name="Aranda M."/>
            <person name="Bao R."/>
            <person name="Beermann A."/>
            <person name="Berns N."/>
            <person name="Bolognesi R."/>
            <person name="Bonneton F."/>
            <person name="Bopp D."/>
            <person name="Brown S.J."/>
            <person name="Bucher G."/>
            <person name="Butts T."/>
            <person name="Chaumot A."/>
            <person name="Denell R.E."/>
            <person name="Ferrier D.E."/>
            <person name="Friedrich M."/>
            <person name="Gordon C.M."/>
            <person name="Jindra M."/>
            <person name="Klingler M."/>
            <person name="Lan Q."/>
            <person name="Lattorff H.M."/>
            <person name="Laudet V."/>
            <person name="von Levetsow C."/>
            <person name="Liu Z."/>
            <person name="Lutz R."/>
            <person name="Lynch J.A."/>
            <person name="da Fonseca R.N."/>
            <person name="Posnien N."/>
            <person name="Reuter R."/>
            <person name="Roth S."/>
            <person name="Savard J."/>
            <person name="Schinko J.B."/>
            <person name="Schmitt C."/>
            <person name="Schoppmeier M."/>
            <person name="Schroder R."/>
            <person name="Shippy T.D."/>
            <person name="Simonnet F."/>
            <person name="Marques-Souza H."/>
            <person name="Tautz D."/>
            <person name="Tomoyasu Y."/>
            <person name="Trauner J."/>
            <person name="Van der Zee M."/>
            <person name="Vervoort M."/>
            <person name="Wittkopp N."/>
            <person name="Wimmer E.A."/>
            <person name="Yang X."/>
            <person name="Jones A.K."/>
            <person name="Sattelle D.B."/>
            <person name="Ebert P.R."/>
            <person name="Nelson D."/>
            <person name="Scott J.G."/>
            <person name="Beeman R.W."/>
            <person name="Muthukrishnan S."/>
            <person name="Kramer K.J."/>
            <person name="Arakane Y."/>
            <person name="Beeman R.W."/>
            <person name="Zhu Q."/>
            <person name="Hogenkamp D."/>
            <person name="Dixit R."/>
            <person name="Oppert B."/>
            <person name="Jiang H."/>
            <person name="Zou Z."/>
            <person name="Marshall J."/>
            <person name="Elpidina E."/>
            <person name="Vinokurov K."/>
            <person name="Oppert C."/>
            <person name="Zou Z."/>
            <person name="Evans J."/>
            <person name="Lu Z."/>
            <person name="Zhao P."/>
            <person name="Sumathipala N."/>
            <person name="Altincicek B."/>
            <person name="Vilcinskas A."/>
            <person name="Williams M."/>
            <person name="Hultmark D."/>
            <person name="Hetru C."/>
            <person name="Jiang H."/>
            <person name="Grimmelikhuijzen C.J."/>
            <person name="Hauser F."/>
            <person name="Cazzamali G."/>
            <person name="Williamson M."/>
            <person name="Park Y."/>
            <person name="Li B."/>
            <person name="Tanaka Y."/>
            <person name="Predel R."/>
            <person name="Neupert S."/>
            <person name="Schachtner J."/>
            <person name="Verleyen P."/>
            <person name="Raible F."/>
            <person name="Bork P."/>
            <person name="Friedrich M."/>
            <person name="Walden K.K."/>
            <person name="Robertson H.M."/>
            <person name="Angeli S."/>
            <person name="Foret S."/>
            <person name="Bucher G."/>
            <person name="Schuetz S."/>
            <person name="Maleszka R."/>
            <person name="Wimmer E.A."/>
            <person name="Beeman R.W."/>
            <person name="Lorenzen M."/>
            <person name="Tomoyasu Y."/>
            <person name="Miller S.C."/>
            <person name="Grossmann D."/>
            <person name="Bucher G."/>
        </authorList>
    </citation>
    <scope>NUCLEOTIDE SEQUENCE [LARGE SCALE GENOMIC DNA]</scope>
    <source>
        <strain evidence="10 11">Georgia GA2</strain>
    </source>
</reference>
<evidence type="ECO:0000313" key="10">
    <source>
        <dbReference type="EMBL" id="EFA04712.1"/>
    </source>
</evidence>
<dbReference type="EMBL" id="KQ971342">
    <property type="protein sequence ID" value="EFA04712.1"/>
    <property type="molecule type" value="Genomic_DNA"/>
</dbReference>
<protein>
    <recommendedName>
        <fullName evidence="8">Gustatory receptor</fullName>
    </recommendedName>
</protein>
<evidence type="ECO:0000256" key="4">
    <source>
        <dbReference type="ARBA" id="ARBA00022692"/>
    </source>
</evidence>
<dbReference type="Proteomes" id="UP000007266">
    <property type="component" value="Linkage group 5"/>
</dbReference>
<dbReference type="eggNOG" id="ENOG502QTKP">
    <property type="taxonomic scope" value="Eukaryota"/>
</dbReference>
<keyword evidence="11" id="KW-1185">Reference proteome</keyword>
<keyword evidence="5 9" id="KW-1133">Transmembrane helix</keyword>
<keyword evidence="3" id="KW-1003">Cell membrane</keyword>
<evidence type="ECO:0000256" key="8">
    <source>
        <dbReference type="PIRNR" id="PIRNR038981"/>
    </source>
</evidence>
<comment type="function">
    <text evidence="8">Plays a role in the sugar gustatory response.</text>
</comment>
<dbReference type="GO" id="GO:0007606">
    <property type="term" value="P:sensory perception of chemical stimulus"/>
    <property type="evidence" value="ECO:0000318"/>
    <property type="project" value="GO_Central"/>
</dbReference>
<dbReference type="InParanoid" id="D6WK40"/>
<dbReference type="GO" id="GO:0008527">
    <property type="term" value="F:taste receptor activity"/>
    <property type="evidence" value="ECO:0007669"/>
    <property type="project" value="InterPro"/>
</dbReference>
<keyword evidence="4 9" id="KW-0812">Transmembrane</keyword>
<organism evidence="10 11">
    <name type="scientific">Tribolium castaneum</name>
    <name type="common">Red flour beetle</name>
    <dbReference type="NCBI Taxonomy" id="7070"/>
    <lineage>
        <taxon>Eukaryota</taxon>
        <taxon>Metazoa</taxon>
        <taxon>Ecdysozoa</taxon>
        <taxon>Arthropoda</taxon>
        <taxon>Hexapoda</taxon>
        <taxon>Insecta</taxon>
        <taxon>Pterygota</taxon>
        <taxon>Neoptera</taxon>
        <taxon>Endopterygota</taxon>
        <taxon>Coleoptera</taxon>
        <taxon>Polyphaga</taxon>
        <taxon>Cucujiformia</taxon>
        <taxon>Tenebrionidae</taxon>
        <taxon>Tenebrionidae incertae sedis</taxon>
        <taxon>Tribolium</taxon>
    </lineage>
</organism>
<dbReference type="GO" id="GO:0005886">
    <property type="term" value="C:plasma membrane"/>
    <property type="evidence" value="ECO:0007669"/>
    <property type="project" value="UniProtKB-SubCell"/>
</dbReference>
<evidence type="ECO:0000313" key="11">
    <source>
        <dbReference type="Proteomes" id="UP000007266"/>
    </source>
</evidence>
<reference evidence="10 11" key="2">
    <citation type="journal article" date="2010" name="Nucleic Acids Res.">
        <title>BeetleBase in 2010: revisions to provide comprehensive genomic information for Tribolium castaneum.</title>
        <authorList>
            <person name="Kim H.S."/>
            <person name="Murphy T."/>
            <person name="Xia J."/>
            <person name="Caragea D."/>
            <person name="Park Y."/>
            <person name="Beeman R.W."/>
            <person name="Lorenzen M.D."/>
            <person name="Butcher S."/>
            <person name="Manak J.R."/>
            <person name="Brown S.J."/>
        </authorList>
    </citation>
    <scope>GENOME REANNOTATION</scope>
    <source>
        <strain evidence="10 11">Georgia GA2</strain>
    </source>
</reference>
<evidence type="ECO:0000256" key="9">
    <source>
        <dbReference type="SAM" id="Phobius"/>
    </source>
</evidence>
<dbReference type="PIRSF" id="PIRSF038981">
    <property type="entry name" value="GRP"/>
    <property type="match status" value="1"/>
</dbReference>
<dbReference type="FunCoup" id="D6WK40">
    <property type="interactions" value="55"/>
</dbReference>
<dbReference type="GO" id="GO:0050916">
    <property type="term" value="P:sensory perception of sweet taste"/>
    <property type="evidence" value="ECO:0007669"/>
    <property type="project" value="UniProtKB-ARBA"/>
</dbReference>
<feature type="transmembrane region" description="Helical" evidence="9">
    <location>
        <begin position="128"/>
        <end position="148"/>
    </location>
</feature>
<keyword evidence="6 9" id="KW-0472">Membrane</keyword>
<evidence type="ECO:0000256" key="5">
    <source>
        <dbReference type="ARBA" id="ARBA00022989"/>
    </source>
</evidence>
<dbReference type="PANTHER" id="PTHR21421">
    <property type="entry name" value="GUSTATORY RECEPTOR"/>
    <property type="match status" value="1"/>
</dbReference>
<dbReference type="AlphaFoldDB" id="D6WK40"/>
<feature type="transmembrane region" description="Helical" evidence="9">
    <location>
        <begin position="291"/>
        <end position="313"/>
    </location>
</feature>
<evidence type="ECO:0000256" key="3">
    <source>
        <dbReference type="ARBA" id="ARBA00022475"/>
    </source>
</evidence>
<evidence type="ECO:0000256" key="6">
    <source>
        <dbReference type="ARBA" id="ARBA00023136"/>
    </source>
</evidence>
<dbReference type="InterPro" id="IPR009318">
    <property type="entry name" value="Gustatory_rcpt"/>
</dbReference>
<sequence length="388" mass="44616">MKVLSNDLFHHRVKWILLLGQTFGLLPVNGVTSEKCNLTFSWYSKKVFYSKIIISGSIFMTTTSFYRILNSGYNLTTFGSFIFNANSAIEGIIFFNLAKSWPQLIEKWSRVEMALDNWKNDKSLKRKFYLTICTIMSAAAVEHILSIVNTCSQIPSEVEDKYTTYFLNTYPHLFNFFEFSVPLAIFAVVMNLCNVFVWNFLDAFLIIISIALTEKFRQVTAKVIVAHNEKIHLKHHWVKLREDYNQISILCKTVNKKISTLIIVSFGTNMFFIMSQLYWSLSIVKTTPVESIYFSFSFGLLVLRTIAVTLFASNINDESKKSMNYLLSLSSDIYNSEVERFAFQIHSQPVALTGNDYFTITRGLLFSMAGSIVTYELFLIQSNEAVSY</sequence>
<proteinExistence type="inferred from homology"/>
<dbReference type="HOGENOM" id="CLU_043581_0_0_1"/>
<comment type="similarity">
    <text evidence="2">Belongs to the insect chemoreceptor superfamily. Gustatory receptor (GR) family. Gr5a subfamily.</text>
</comment>
<keyword evidence="8" id="KW-0807">Transducer</keyword>
<dbReference type="PANTHER" id="PTHR21421:SF29">
    <property type="entry name" value="GUSTATORY RECEPTOR 5A FOR TREHALOSE-RELATED"/>
    <property type="match status" value="1"/>
</dbReference>
<dbReference type="Pfam" id="PF06151">
    <property type="entry name" value="Trehalose_recp"/>
    <property type="match status" value="1"/>
</dbReference>
<name>D6WK40_TRICA</name>
<evidence type="ECO:0000256" key="1">
    <source>
        <dbReference type="ARBA" id="ARBA00004651"/>
    </source>
</evidence>
<evidence type="ECO:0000256" key="2">
    <source>
        <dbReference type="ARBA" id="ARBA00005327"/>
    </source>
</evidence>
<dbReference type="GO" id="GO:0007165">
    <property type="term" value="P:signal transduction"/>
    <property type="evidence" value="ECO:0007669"/>
    <property type="project" value="UniProtKB-KW"/>
</dbReference>